<evidence type="ECO:0000256" key="3">
    <source>
        <dbReference type="RuleBase" id="RU366045"/>
    </source>
</evidence>
<evidence type="ECO:0000256" key="1">
    <source>
        <dbReference type="ARBA" id="ARBA00022793"/>
    </source>
</evidence>
<dbReference type="GO" id="GO:0016831">
    <property type="term" value="F:carboxy-lyase activity"/>
    <property type="evidence" value="ECO:0007669"/>
    <property type="project" value="UniProtKB-KW"/>
</dbReference>
<evidence type="ECO:0000259" key="4">
    <source>
        <dbReference type="Pfam" id="PF04909"/>
    </source>
</evidence>
<proteinExistence type="inferred from homology"/>
<organism evidence="5 6">
    <name type="scientific">Macrolepiota fuliginosa MF-IS2</name>
    <dbReference type="NCBI Taxonomy" id="1400762"/>
    <lineage>
        <taxon>Eukaryota</taxon>
        <taxon>Fungi</taxon>
        <taxon>Dikarya</taxon>
        <taxon>Basidiomycota</taxon>
        <taxon>Agaricomycotina</taxon>
        <taxon>Agaricomycetes</taxon>
        <taxon>Agaricomycetidae</taxon>
        <taxon>Agaricales</taxon>
        <taxon>Agaricineae</taxon>
        <taxon>Agaricaceae</taxon>
        <taxon>Macrolepiota</taxon>
    </lineage>
</organism>
<evidence type="ECO:0000256" key="2">
    <source>
        <dbReference type="ARBA" id="ARBA00023239"/>
    </source>
</evidence>
<dbReference type="GO" id="GO:0019748">
    <property type="term" value="P:secondary metabolic process"/>
    <property type="evidence" value="ECO:0007669"/>
    <property type="project" value="TreeGrafter"/>
</dbReference>
<evidence type="ECO:0000313" key="6">
    <source>
        <dbReference type="Proteomes" id="UP000807342"/>
    </source>
</evidence>
<keyword evidence="2 3" id="KW-0456">Lyase</keyword>
<dbReference type="GO" id="GO:0016787">
    <property type="term" value="F:hydrolase activity"/>
    <property type="evidence" value="ECO:0007669"/>
    <property type="project" value="InterPro"/>
</dbReference>
<dbReference type="EMBL" id="MU151222">
    <property type="protein sequence ID" value="KAF9446936.1"/>
    <property type="molecule type" value="Genomic_DNA"/>
</dbReference>
<dbReference type="Gene3D" id="3.20.20.140">
    <property type="entry name" value="Metal-dependent hydrolases"/>
    <property type="match status" value="1"/>
</dbReference>
<dbReference type="InterPro" id="IPR006680">
    <property type="entry name" value="Amidohydro-rel"/>
</dbReference>
<reference evidence="5" key="1">
    <citation type="submission" date="2020-11" db="EMBL/GenBank/DDBJ databases">
        <authorList>
            <consortium name="DOE Joint Genome Institute"/>
            <person name="Ahrendt S."/>
            <person name="Riley R."/>
            <person name="Andreopoulos W."/>
            <person name="Labutti K."/>
            <person name="Pangilinan J."/>
            <person name="Ruiz-Duenas F.J."/>
            <person name="Barrasa J.M."/>
            <person name="Sanchez-Garcia M."/>
            <person name="Camarero S."/>
            <person name="Miyauchi S."/>
            <person name="Serrano A."/>
            <person name="Linde D."/>
            <person name="Babiker R."/>
            <person name="Drula E."/>
            <person name="Ayuso-Fernandez I."/>
            <person name="Pacheco R."/>
            <person name="Padilla G."/>
            <person name="Ferreira P."/>
            <person name="Barriuso J."/>
            <person name="Kellner H."/>
            <person name="Castanera R."/>
            <person name="Alfaro M."/>
            <person name="Ramirez L."/>
            <person name="Pisabarro A.G."/>
            <person name="Kuo A."/>
            <person name="Tritt A."/>
            <person name="Lipzen A."/>
            <person name="He G."/>
            <person name="Yan M."/>
            <person name="Ng V."/>
            <person name="Cullen D."/>
            <person name="Martin F."/>
            <person name="Rosso M.-N."/>
            <person name="Henrissat B."/>
            <person name="Hibbett D."/>
            <person name="Martinez A.T."/>
            <person name="Grigoriev I.V."/>
        </authorList>
    </citation>
    <scope>NUCLEOTIDE SEQUENCE</scope>
    <source>
        <strain evidence="5">MF-IS2</strain>
    </source>
</reference>
<dbReference type="SUPFAM" id="SSF51556">
    <property type="entry name" value="Metallo-dependent hydrolases"/>
    <property type="match status" value="1"/>
</dbReference>
<accession>A0A9P5XBS9</accession>
<evidence type="ECO:0000313" key="5">
    <source>
        <dbReference type="EMBL" id="KAF9446936.1"/>
    </source>
</evidence>
<comment type="similarity">
    <text evidence="3">Belongs to the metallo-dependent hydrolases superfamily.</text>
</comment>
<gene>
    <name evidence="5" type="ORF">P691DRAFT_153447</name>
</gene>
<protein>
    <submittedName>
        <fullName evidence="5">Amidohydrolase 2</fullName>
    </submittedName>
</protein>
<dbReference type="Pfam" id="PF04909">
    <property type="entry name" value="Amidohydro_2"/>
    <property type="match status" value="1"/>
</dbReference>
<dbReference type="InterPro" id="IPR032466">
    <property type="entry name" value="Metal_Hydrolase"/>
</dbReference>
<dbReference type="Proteomes" id="UP000807342">
    <property type="component" value="Unassembled WGS sequence"/>
</dbReference>
<dbReference type="PANTHER" id="PTHR21240">
    <property type="entry name" value="2-AMINO-3-CARBOXYLMUCONATE-6-SEMIALDEHYDE DECARBOXYLASE"/>
    <property type="match status" value="1"/>
</dbReference>
<dbReference type="OrthoDB" id="2832284at2759"/>
<dbReference type="AlphaFoldDB" id="A0A9P5XBS9"/>
<keyword evidence="6" id="KW-1185">Reference proteome</keyword>
<dbReference type="GO" id="GO:0005737">
    <property type="term" value="C:cytoplasm"/>
    <property type="evidence" value="ECO:0007669"/>
    <property type="project" value="TreeGrafter"/>
</dbReference>
<keyword evidence="1 3" id="KW-0210">Decarboxylase</keyword>
<dbReference type="PANTHER" id="PTHR21240:SF28">
    <property type="entry name" value="ISO-OROTATE DECARBOXYLASE (EUROFUNG)"/>
    <property type="match status" value="1"/>
</dbReference>
<name>A0A9P5XBS9_9AGAR</name>
<feature type="domain" description="Amidohydrolase-related" evidence="4">
    <location>
        <begin position="5"/>
        <end position="318"/>
    </location>
</feature>
<dbReference type="InterPro" id="IPR032465">
    <property type="entry name" value="ACMSD"/>
</dbReference>
<comment type="caution">
    <text evidence="5">The sequence shown here is derived from an EMBL/GenBank/DDBJ whole genome shotgun (WGS) entry which is preliminary data.</text>
</comment>
<sequence>MAGFIDLHHHFFPQDLDKANASAQVGWRTPEENLPWTPELSIKAMGSAGIQAAVLSFPASASGQVSAENRVLARSRNDYVAAVCRKYPDRFGFFATLPFLDDVRGVLDEITYAFDVIGADGISVSSSYGEGATAAYVGHDKYDSIWAELDRRKAVVFLHGNALPSSVPWPHPTLGLPISEVPNETFKAAAHLVVTGRKRRYPNIKIILAHLGGSTPFLASRVAVLSHYMGCELTPEQILDDFKSFYYDTALSAWGPNLIAMDNFVSHTQILFGTDFPAVSTEMSNWYTHQLEHHYGADCSGNEKLQAIGWRNALDMFPQLRERIFAANNGTEGARRLQCMLRL</sequence>